<protein>
    <submittedName>
        <fullName evidence="1">Uncharacterized protein</fullName>
    </submittedName>
</protein>
<dbReference type="EMBL" id="KI661847">
    <property type="protein sequence ID" value="ETN73138.1"/>
    <property type="molecule type" value="Genomic_DNA"/>
</dbReference>
<reference evidence="2" key="1">
    <citation type="journal article" date="2014" name="Nat. Genet.">
        <title>Genome of the human hookworm Necator americanus.</title>
        <authorList>
            <person name="Tang Y.T."/>
            <person name="Gao X."/>
            <person name="Rosa B.A."/>
            <person name="Abubucker S."/>
            <person name="Hallsworth-Pepin K."/>
            <person name="Martin J."/>
            <person name="Tyagi R."/>
            <person name="Heizer E."/>
            <person name="Zhang X."/>
            <person name="Bhonagiri-Palsikar V."/>
            <person name="Minx P."/>
            <person name="Warren W.C."/>
            <person name="Wang Q."/>
            <person name="Zhan B."/>
            <person name="Hotez P.J."/>
            <person name="Sternberg P.W."/>
            <person name="Dougall A."/>
            <person name="Gaze S.T."/>
            <person name="Mulvenna J."/>
            <person name="Sotillo J."/>
            <person name="Ranganathan S."/>
            <person name="Rabelo E.M."/>
            <person name="Wilson R.K."/>
            <person name="Felgner P.L."/>
            <person name="Bethony J."/>
            <person name="Hawdon J.M."/>
            <person name="Gasser R.B."/>
            <person name="Loukas A."/>
            <person name="Mitreva M."/>
        </authorList>
    </citation>
    <scope>NUCLEOTIDE SEQUENCE [LARGE SCALE GENOMIC DNA]</scope>
</reference>
<organism evidence="1 2">
    <name type="scientific">Necator americanus</name>
    <name type="common">Human hookworm</name>
    <dbReference type="NCBI Taxonomy" id="51031"/>
    <lineage>
        <taxon>Eukaryota</taxon>
        <taxon>Metazoa</taxon>
        <taxon>Ecdysozoa</taxon>
        <taxon>Nematoda</taxon>
        <taxon>Chromadorea</taxon>
        <taxon>Rhabditida</taxon>
        <taxon>Rhabditina</taxon>
        <taxon>Rhabditomorpha</taxon>
        <taxon>Strongyloidea</taxon>
        <taxon>Ancylostomatidae</taxon>
        <taxon>Bunostominae</taxon>
        <taxon>Necator</taxon>
    </lineage>
</organism>
<dbReference type="AlphaFoldDB" id="W2SUD8"/>
<gene>
    <name evidence="1" type="ORF">NECAME_13630</name>
</gene>
<dbReference type="Proteomes" id="UP000053676">
    <property type="component" value="Unassembled WGS sequence"/>
</dbReference>
<keyword evidence="2" id="KW-1185">Reference proteome</keyword>
<accession>W2SUD8</accession>
<dbReference type="KEGG" id="nai:NECAME_13630"/>
<evidence type="ECO:0000313" key="2">
    <source>
        <dbReference type="Proteomes" id="UP000053676"/>
    </source>
</evidence>
<sequence>MKSYYAHPRQIFSERKKDPIFFSEINSYFKDFSLRLRCTVPKVSNETDPFFSANEAQSNIFRIEDVVVLAIP</sequence>
<proteinExistence type="predicted"/>
<name>W2SUD8_NECAM</name>
<evidence type="ECO:0000313" key="1">
    <source>
        <dbReference type="EMBL" id="ETN73138.1"/>
    </source>
</evidence>